<dbReference type="InterPro" id="IPR036291">
    <property type="entry name" value="NAD(P)-bd_dom_sf"/>
</dbReference>
<dbReference type="OrthoDB" id="3509362at2759"/>
<dbReference type="Gene3D" id="3.40.50.720">
    <property type="entry name" value="NAD(P)-binding Rossmann-like Domain"/>
    <property type="match status" value="1"/>
</dbReference>
<protein>
    <recommendedName>
        <fullName evidence="3">Alcohol dehydrogenase</fullName>
    </recommendedName>
</protein>
<dbReference type="RefSeq" id="XP_043042385.1">
    <property type="nucleotide sequence ID" value="XM_043184084.1"/>
</dbReference>
<keyword evidence="2" id="KW-1185">Reference proteome</keyword>
<reference evidence="1" key="1">
    <citation type="submission" date="2020-11" db="EMBL/GenBank/DDBJ databases">
        <title>Adaptations for nitrogen fixation in a non-lichenized fungal sporocarp promotes dispersal by wood-feeding termites.</title>
        <authorList>
            <consortium name="DOE Joint Genome Institute"/>
            <person name="Koch R.A."/>
            <person name="Yoon G."/>
            <person name="Arayal U."/>
            <person name="Lail K."/>
            <person name="Amirebrahimi M."/>
            <person name="Labutti K."/>
            <person name="Lipzen A."/>
            <person name="Riley R."/>
            <person name="Barry K."/>
            <person name="Henrissat B."/>
            <person name="Grigoriev I.V."/>
            <person name="Herr J.R."/>
            <person name="Aime M.C."/>
        </authorList>
    </citation>
    <scope>NUCLEOTIDE SEQUENCE</scope>
    <source>
        <strain evidence="1">MCA 3950</strain>
    </source>
</reference>
<name>A0A9P7VY48_9AGAR</name>
<evidence type="ECO:0000313" key="1">
    <source>
        <dbReference type="EMBL" id="KAG7448885.1"/>
    </source>
</evidence>
<evidence type="ECO:0000313" key="2">
    <source>
        <dbReference type="Proteomes" id="UP000812287"/>
    </source>
</evidence>
<proteinExistence type="predicted"/>
<organism evidence="1 2">
    <name type="scientific">Guyanagaster necrorhizus</name>
    <dbReference type="NCBI Taxonomy" id="856835"/>
    <lineage>
        <taxon>Eukaryota</taxon>
        <taxon>Fungi</taxon>
        <taxon>Dikarya</taxon>
        <taxon>Basidiomycota</taxon>
        <taxon>Agaricomycotina</taxon>
        <taxon>Agaricomycetes</taxon>
        <taxon>Agaricomycetidae</taxon>
        <taxon>Agaricales</taxon>
        <taxon>Marasmiineae</taxon>
        <taxon>Physalacriaceae</taxon>
        <taxon>Guyanagaster</taxon>
    </lineage>
</organism>
<dbReference type="AlphaFoldDB" id="A0A9P7VY48"/>
<dbReference type="GeneID" id="66106381"/>
<evidence type="ECO:0008006" key="3">
    <source>
        <dbReference type="Google" id="ProtNLM"/>
    </source>
</evidence>
<dbReference type="Proteomes" id="UP000812287">
    <property type="component" value="Unassembled WGS sequence"/>
</dbReference>
<sequence length="190" mass="20622">MFLSENEFMQVLPNFIAGDLYLGNMTLPVSLRIRMALYLQDSALQGLVNVGDFKAGQTVLINGGSSSVGSYAIQIAIAHGASRVVASTAEKNDEFVRSLGRTRLSITPNSLYTNASTRILPRRNSMSSWMLDPSLFTHSPSYLAPGGTFVSTGSTQGLRPLGQNLKTIWAIIRPGRDSSHIPAWDYVAVQ</sequence>
<dbReference type="EMBL" id="MU250529">
    <property type="protein sequence ID" value="KAG7448885.1"/>
    <property type="molecule type" value="Genomic_DNA"/>
</dbReference>
<gene>
    <name evidence="1" type="ORF">BT62DRAFT_918391</name>
</gene>
<dbReference type="SUPFAM" id="SSF51735">
    <property type="entry name" value="NAD(P)-binding Rossmann-fold domains"/>
    <property type="match status" value="1"/>
</dbReference>
<accession>A0A9P7VY48</accession>
<comment type="caution">
    <text evidence="1">The sequence shown here is derived from an EMBL/GenBank/DDBJ whole genome shotgun (WGS) entry which is preliminary data.</text>
</comment>